<evidence type="ECO:0000313" key="3">
    <source>
        <dbReference type="RefSeq" id="XP_027286408.1"/>
    </source>
</evidence>
<evidence type="ECO:0000313" key="2">
    <source>
        <dbReference type="Proteomes" id="UP001108280"/>
    </source>
</evidence>
<proteinExistence type="predicted"/>
<keyword evidence="2" id="KW-1185">Reference proteome</keyword>
<accession>A0A9J7K1B2</accession>
<dbReference type="Proteomes" id="UP001108280">
    <property type="component" value="Chromosome 9"/>
</dbReference>
<dbReference type="RefSeq" id="XP_027286408.1">
    <property type="nucleotide sequence ID" value="XM_027430607.1"/>
</dbReference>
<sequence length="218" mass="23227">MPSPGHLRGTTRFSPPPPDPTALQLRPAPTLRAQDAGERAEELGHPLPRRHSRGDSRPPPGPRGFPAGYREQRGLHGTSECLGRGWARIPQRDVTCLSPPRPGVSHTPTPSRVPALVNCPRGPAPTPPTPAPFPIVANLPKLLRRPANHQGDKAPATPPRDGPGLPASRVGAHSSKVTSQPRGGRGRVPRWAGLTPRGRVREAPLATPPPRPPGRKLL</sequence>
<name>A0A9J7K1B2_CRIGR</name>
<feature type="region of interest" description="Disordered" evidence="1">
    <location>
        <begin position="97"/>
        <end position="218"/>
    </location>
</feature>
<organism evidence="2 3">
    <name type="scientific">Cricetulus griseus</name>
    <name type="common">Chinese hamster</name>
    <name type="synonym">Cricetulus barabensis griseus</name>
    <dbReference type="NCBI Taxonomy" id="10029"/>
    <lineage>
        <taxon>Eukaryota</taxon>
        <taxon>Metazoa</taxon>
        <taxon>Chordata</taxon>
        <taxon>Craniata</taxon>
        <taxon>Vertebrata</taxon>
        <taxon>Euteleostomi</taxon>
        <taxon>Mammalia</taxon>
        <taxon>Eutheria</taxon>
        <taxon>Euarchontoglires</taxon>
        <taxon>Glires</taxon>
        <taxon>Rodentia</taxon>
        <taxon>Myomorpha</taxon>
        <taxon>Muroidea</taxon>
        <taxon>Cricetidae</taxon>
        <taxon>Cricetinae</taxon>
        <taxon>Cricetulus</taxon>
    </lineage>
</organism>
<reference evidence="3" key="3">
    <citation type="submission" date="2025-08" db="UniProtKB">
        <authorList>
            <consortium name="RefSeq"/>
        </authorList>
    </citation>
    <scope>IDENTIFICATION</scope>
    <source>
        <strain evidence="3">17A/GY</strain>
        <tissue evidence="3">Liver</tissue>
    </source>
</reference>
<feature type="region of interest" description="Disordered" evidence="1">
    <location>
        <begin position="1"/>
        <end position="80"/>
    </location>
</feature>
<gene>
    <name evidence="3" type="primary">LOC113837220</name>
</gene>
<evidence type="ECO:0000256" key="1">
    <source>
        <dbReference type="SAM" id="MobiDB-lite"/>
    </source>
</evidence>
<reference evidence="2" key="2">
    <citation type="journal article" date="2020" name="Biotechnol. Bioeng.">
        <title>Chromosome-scale scaffolds for the Chinese hamster reference genome assembly to facilitate the study of the CHO epigenome.</title>
        <authorList>
            <person name="Hilliard W."/>
            <person name="MacDonald M."/>
            <person name="Lee K.H."/>
        </authorList>
    </citation>
    <scope>NUCLEOTIDE SEQUENCE [LARGE SCALE GENOMIC DNA]</scope>
    <source>
        <strain evidence="2">17A/GY</strain>
    </source>
</reference>
<dbReference type="GeneID" id="113837220"/>
<reference evidence="2" key="1">
    <citation type="journal article" date="2018" name="Biotechnol. Bioeng.">
        <title>A reference genome of the Chinese hamster based on a hybrid assembly strategy.</title>
        <authorList>
            <person name="Rupp O."/>
            <person name="MacDonald M.L."/>
            <person name="Li S."/>
            <person name="Dhiman H."/>
            <person name="Polson S."/>
            <person name="Griep S."/>
            <person name="Heffner K."/>
            <person name="Hernandez I."/>
            <person name="Brinkrolf K."/>
            <person name="Jadhav V."/>
            <person name="Samoudi M."/>
            <person name="Hao H."/>
            <person name="Kingham B."/>
            <person name="Goesmann A."/>
            <person name="Betenbaugh M.J."/>
            <person name="Lewis N.E."/>
            <person name="Borth N."/>
            <person name="Lee K.H."/>
        </authorList>
    </citation>
    <scope>NUCLEOTIDE SEQUENCE [LARGE SCALE GENOMIC DNA]</scope>
    <source>
        <strain evidence="2">17A/GY</strain>
    </source>
</reference>
<protein>
    <submittedName>
        <fullName evidence="3">Uncharacterized protein</fullName>
    </submittedName>
</protein>
<dbReference type="KEGG" id="cge:113837220"/>
<dbReference type="AlphaFoldDB" id="A0A9J7K1B2"/>
<feature type="compositionally biased region" description="Pro residues" evidence="1">
    <location>
        <begin position="122"/>
        <end position="133"/>
    </location>
</feature>
<feature type="compositionally biased region" description="Basic and acidic residues" evidence="1">
    <location>
        <begin position="35"/>
        <end position="44"/>
    </location>
</feature>